<reference evidence="6" key="1">
    <citation type="submission" date="2020-05" db="EMBL/GenBank/DDBJ databases">
        <authorList>
            <person name="Chiriac C."/>
            <person name="Salcher M."/>
            <person name="Ghai R."/>
            <person name="Kavagutti S V."/>
        </authorList>
    </citation>
    <scope>NUCLEOTIDE SEQUENCE</scope>
</reference>
<dbReference type="Gene3D" id="3.30.420.10">
    <property type="entry name" value="Ribonuclease H-like superfamily/Ribonuclease H"/>
    <property type="match status" value="1"/>
</dbReference>
<evidence type="ECO:0000259" key="4">
    <source>
        <dbReference type="SMART" id="SM00479"/>
    </source>
</evidence>
<dbReference type="EMBL" id="CAFBPN010000131">
    <property type="protein sequence ID" value="CAB5030539.1"/>
    <property type="molecule type" value="Genomic_DNA"/>
</dbReference>
<dbReference type="GO" id="GO:0008408">
    <property type="term" value="F:3'-5' exonuclease activity"/>
    <property type="evidence" value="ECO:0007669"/>
    <property type="project" value="TreeGrafter"/>
</dbReference>
<dbReference type="InterPro" id="IPR013520">
    <property type="entry name" value="Ribonucl_H"/>
</dbReference>
<protein>
    <submittedName>
        <fullName evidence="6">Unannotated protein</fullName>
    </submittedName>
</protein>
<organism evidence="6">
    <name type="scientific">freshwater metagenome</name>
    <dbReference type="NCBI Taxonomy" id="449393"/>
    <lineage>
        <taxon>unclassified sequences</taxon>
        <taxon>metagenomes</taxon>
        <taxon>ecological metagenomes</taxon>
    </lineage>
</organism>
<dbReference type="PANTHER" id="PTHR30231:SF4">
    <property type="entry name" value="PROTEIN NEN2"/>
    <property type="match status" value="1"/>
</dbReference>
<dbReference type="NCBIfam" id="TIGR00573">
    <property type="entry name" value="dnaq"/>
    <property type="match status" value="1"/>
</dbReference>
<dbReference type="GO" id="GO:0006260">
    <property type="term" value="P:DNA replication"/>
    <property type="evidence" value="ECO:0007669"/>
    <property type="project" value="InterPro"/>
</dbReference>
<dbReference type="InterPro" id="IPR036397">
    <property type="entry name" value="RNaseH_sf"/>
</dbReference>
<dbReference type="FunFam" id="3.30.420.10:FF:000045">
    <property type="entry name" value="3'-5' exonuclease DinG"/>
    <property type="match status" value="1"/>
</dbReference>
<name>A0A6J7UMB2_9ZZZZ</name>
<dbReference type="EMBL" id="CAFBQU010000027">
    <property type="protein sequence ID" value="CAB5066116.1"/>
    <property type="molecule type" value="Genomic_DNA"/>
</dbReference>
<dbReference type="SUPFAM" id="SSF53098">
    <property type="entry name" value="Ribonuclease H-like"/>
    <property type="match status" value="1"/>
</dbReference>
<dbReference type="InterPro" id="IPR012337">
    <property type="entry name" value="RNaseH-like_sf"/>
</dbReference>
<dbReference type="GO" id="GO:0003887">
    <property type="term" value="F:DNA-directed DNA polymerase activity"/>
    <property type="evidence" value="ECO:0007669"/>
    <property type="project" value="InterPro"/>
</dbReference>
<keyword evidence="1" id="KW-0540">Nuclease</keyword>
<dbReference type="PANTHER" id="PTHR30231">
    <property type="entry name" value="DNA POLYMERASE III SUBUNIT EPSILON"/>
    <property type="match status" value="1"/>
</dbReference>
<gene>
    <name evidence="5" type="ORF">UFOPK4098_01501</name>
    <name evidence="6" type="ORF">UFOPK4347_01101</name>
</gene>
<dbReference type="SMART" id="SM00479">
    <property type="entry name" value="EXOIII"/>
    <property type="match status" value="1"/>
</dbReference>
<keyword evidence="2" id="KW-0378">Hydrolase</keyword>
<accession>A0A6J7UMB2</accession>
<proteinExistence type="predicted"/>
<evidence type="ECO:0000256" key="1">
    <source>
        <dbReference type="ARBA" id="ARBA00022722"/>
    </source>
</evidence>
<feature type="domain" description="Exonuclease" evidence="4">
    <location>
        <begin position="12"/>
        <end position="187"/>
    </location>
</feature>
<evidence type="ECO:0000313" key="5">
    <source>
        <dbReference type="EMBL" id="CAB5030539.1"/>
    </source>
</evidence>
<evidence type="ECO:0000313" key="6">
    <source>
        <dbReference type="EMBL" id="CAB5066116.1"/>
    </source>
</evidence>
<dbReference type="AlphaFoldDB" id="A0A6J7UMB2"/>
<dbReference type="InterPro" id="IPR006054">
    <property type="entry name" value="DnaQ"/>
</dbReference>
<evidence type="ECO:0000256" key="3">
    <source>
        <dbReference type="ARBA" id="ARBA00022839"/>
    </source>
</evidence>
<evidence type="ECO:0000256" key="2">
    <source>
        <dbReference type="ARBA" id="ARBA00022801"/>
    </source>
</evidence>
<keyword evidence="3" id="KW-0269">Exonuclease</keyword>
<dbReference type="GO" id="GO:0003677">
    <property type="term" value="F:DNA binding"/>
    <property type="evidence" value="ECO:0007669"/>
    <property type="project" value="InterPro"/>
</dbReference>
<dbReference type="CDD" id="cd06127">
    <property type="entry name" value="DEDDh"/>
    <property type="match status" value="1"/>
</dbReference>
<sequence length="198" mass="22173">MPRKMPPLKKAEFLVVDVETTGLATDSDLILQIGAVVTNSQGTVLRSYSTYVRPSNGGPFPWGAENPPAHHIHGITNEQLRQGLHTKRAMRQLRRLARKRILVAHNAKFDFGFIKSESQRHSINIEVDQHLCTLQMSRLLDPKRAEQHRLTALCEKYNIPLTNAHDALCDATATAQLLSILIASHNARTVSDLYQLVP</sequence>
<dbReference type="Pfam" id="PF00929">
    <property type="entry name" value="RNase_T"/>
    <property type="match status" value="1"/>
</dbReference>